<dbReference type="InterPro" id="IPR050101">
    <property type="entry name" value="CinA"/>
</dbReference>
<sequence>MNAEIIAVGSELLLGQINNTNARFLSRQLADIGINVFYHTVVGDNPSRLKAAIGIAEERSDLVIFTGGLGPTKDDLTKEAIAEHLGAELVHNEDALRQIELYFERTGRVMTENNRKQAIVLKGSEVLPNDHGMAPGMVYAKGTKTYMLLPGPPKEMEPMYLAYGHPALLARMDSQDKILSRVLRFFGIGEAMLETEIEDLIDSQSNPTIAPLAADGEVTLRLTAKHQSLDAALQLIEEAEEKILSRTGEFFYGYDDTSLMNELTKRLKEKGLTIGCAESLTGGMFQQEFTSIPGAGSLLKGGVVCYTNEVKEKVLKVKKETIEKDGVVSKACASELAENAASLTGADIGISFTGVAGPDELEGKPVGTVYIGIAIKGRPAHVEKLNLGGSRAANRSRSVKYGCHFLMKELEEI</sequence>
<evidence type="ECO:0000313" key="3">
    <source>
        <dbReference type="EMBL" id="TYS47066.1"/>
    </source>
</evidence>
<dbReference type="CDD" id="cd00885">
    <property type="entry name" value="cinA"/>
    <property type="match status" value="1"/>
</dbReference>
<protein>
    <recommendedName>
        <fullName evidence="1">Putative competence-damage inducible protein</fullName>
    </recommendedName>
</protein>
<dbReference type="Gene3D" id="3.40.980.10">
    <property type="entry name" value="MoaB/Mog-like domain"/>
    <property type="match status" value="1"/>
</dbReference>
<comment type="caution">
    <text evidence="3">The sequence shown here is derived from an EMBL/GenBank/DDBJ whole genome shotgun (WGS) entry which is preliminary data.</text>
</comment>
<dbReference type="SMART" id="SM00852">
    <property type="entry name" value="MoCF_biosynth"/>
    <property type="match status" value="1"/>
</dbReference>
<proteinExistence type="inferred from homology"/>
<dbReference type="EMBL" id="VTER01000007">
    <property type="protein sequence ID" value="TYS47066.1"/>
    <property type="molecule type" value="Genomic_DNA"/>
</dbReference>
<dbReference type="NCBIfam" id="TIGR00200">
    <property type="entry name" value="cinA_nterm"/>
    <property type="match status" value="1"/>
</dbReference>
<dbReference type="InterPro" id="IPR001453">
    <property type="entry name" value="MoaB/Mog_dom"/>
</dbReference>
<dbReference type="Pfam" id="PF02464">
    <property type="entry name" value="CinA"/>
    <property type="match status" value="1"/>
</dbReference>
<dbReference type="RefSeq" id="WP_148975766.1">
    <property type="nucleotide sequence ID" value="NZ_JBNILB010000004.1"/>
</dbReference>
<dbReference type="HAMAP" id="MF_00226_B">
    <property type="entry name" value="CinA_B"/>
    <property type="match status" value="1"/>
</dbReference>
<dbReference type="Pfam" id="PF00994">
    <property type="entry name" value="MoCF_biosynth"/>
    <property type="match status" value="1"/>
</dbReference>
<dbReference type="InterPro" id="IPR041424">
    <property type="entry name" value="CinA_KH"/>
</dbReference>
<evidence type="ECO:0000313" key="4">
    <source>
        <dbReference type="Proteomes" id="UP000322139"/>
    </source>
</evidence>
<dbReference type="SUPFAM" id="SSF53218">
    <property type="entry name" value="Molybdenum cofactor biosynthesis proteins"/>
    <property type="match status" value="1"/>
</dbReference>
<dbReference type="NCBIfam" id="TIGR00177">
    <property type="entry name" value="molyb_syn"/>
    <property type="match status" value="1"/>
</dbReference>
<dbReference type="PANTHER" id="PTHR13939">
    <property type="entry name" value="NICOTINAMIDE-NUCLEOTIDE AMIDOHYDROLASE PNCC"/>
    <property type="match status" value="1"/>
</dbReference>
<accession>A0A5D4RB72</accession>
<dbReference type="NCBIfam" id="TIGR00199">
    <property type="entry name" value="PncC_domain"/>
    <property type="match status" value="1"/>
</dbReference>
<comment type="similarity">
    <text evidence="1">Belongs to the CinA family.</text>
</comment>
<dbReference type="Pfam" id="PF18146">
    <property type="entry name" value="CinA_KH"/>
    <property type="match status" value="1"/>
</dbReference>
<dbReference type="InterPro" id="IPR008135">
    <property type="entry name" value="Competence-induced_CinA"/>
</dbReference>
<dbReference type="InterPro" id="IPR036653">
    <property type="entry name" value="CinA-like_C"/>
</dbReference>
<reference evidence="3 4" key="1">
    <citation type="submission" date="2019-08" db="EMBL/GenBank/DDBJ databases">
        <title>Bacillus genomes from the desert of Cuatro Cienegas, Coahuila.</title>
        <authorList>
            <person name="Olmedo-Alvarez G."/>
        </authorList>
    </citation>
    <scope>NUCLEOTIDE SEQUENCE [LARGE SCALE GENOMIC DNA]</scope>
    <source>
        <strain evidence="3 4">CH446_14T</strain>
    </source>
</reference>
<dbReference type="InterPro" id="IPR036425">
    <property type="entry name" value="MoaB/Mog-like_dom_sf"/>
</dbReference>
<dbReference type="PIRSF" id="PIRSF006728">
    <property type="entry name" value="CinA"/>
    <property type="match status" value="1"/>
</dbReference>
<name>A0A5D4RB72_9BACI</name>
<dbReference type="Gene3D" id="3.30.70.2860">
    <property type="match status" value="1"/>
</dbReference>
<organism evidence="3 4">
    <name type="scientific">Bacillus infantis</name>
    <dbReference type="NCBI Taxonomy" id="324767"/>
    <lineage>
        <taxon>Bacteria</taxon>
        <taxon>Bacillati</taxon>
        <taxon>Bacillota</taxon>
        <taxon>Bacilli</taxon>
        <taxon>Bacillales</taxon>
        <taxon>Bacillaceae</taxon>
        <taxon>Bacillus</taxon>
    </lineage>
</organism>
<dbReference type="PANTHER" id="PTHR13939:SF0">
    <property type="entry name" value="NMN AMIDOHYDROLASE-LIKE PROTEIN YFAY"/>
    <property type="match status" value="1"/>
</dbReference>
<dbReference type="InterPro" id="IPR008136">
    <property type="entry name" value="CinA_C"/>
</dbReference>
<evidence type="ECO:0000256" key="1">
    <source>
        <dbReference type="HAMAP-Rule" id="MF_00226"/>
    </source>
</evidence>
<dbReference type="Gene3D" id="3.90.950.20">
    <property type="entry name" value="CinA-like"/>
    <property type="match status" value="1"/>
</dbReference>
<dbReference type="Proteomes" id="UP000322139">
    <property type="component" value="Unassembled WGS sequence"/>
</dbReference>
<evidence type="ECO:0000259" key="2">
    <source>
        <dbReference type="SMART" id="SM00852"/>
    </source>
</evidence>
<dbReference type="AlphaFoldDB" id="A0A5D4RB72"/>
<dbReference type="SUPFAM" id="SSF142433">
    <property type="entry name" value="CinA-like"/>
    <property type="match status" value="1"/>
</dbReference>
<dbReference type="NCBIfam" id="NF001813">
    <property type="entry name" value="PRK00549.1"/>
    <property type="match status" value="1"/>
</dbReference>
<gene>
    <name evidence="1" type="primary">cinA</name>
    <name evidence="3" type="ORF">FZD51_14600</name>
</gene>
<feature type="domain" description="MoaB/Mog" evidence="2">
    <location>
        <begin position="4"/>
        <end position="170"/>
    </location>
</feature>